<reference evidence="2" key="1">
    <citation type="journal article" date="2014" name="Int. J. Syst. Evol. Microbiol.">
        <title>Complete genome sequence of Corynebacterium casei LMG S-19264T (=DSM 44701T), isolated from a smear-ripened cheese.</title>
        <authorList>
            <consortium name="US DOE Joint Genome Institute (JGI-PGF)"/>
            <person name="Walter F."/>
            <person name="Albersmeier A."/>
            <person name="Kalinowski J."/>
            <person name="Ruckert C."/>
        </authorList>
    </citation>
    <scope>NUCLEOTIDE SEQUENCE</scope>
    <source>
        <strain evidence="2">CGMCC 1.15880</strain>
    </source>
</reference>
<dbReference type="Proteomes" id="UP000628017">
    <property type="component" value="Unassembled WGS sequence"/>
</dbReference>
<gene>
    <name evidence="2" type="ORF">GCM10011498_34580</name>
</gene>
<keyword evidence="3" id="KW-1185">Reference proteome</keyword>
<keyword evidence="1" id="KW-0732">Signal</keyword>
<dbReference type="RefSeq" id="WP_188678294.1">
    <property type="nucleotide sequence ID" value="NZ_BMKA01000007.1"/>
</dbReference>
<feature type="chain" id="PRO_5037319807" evidence="1">
    <location>
        <begin position="23"/>
        <end position="116"/>
    </location>
</feature>
<comment type="caution">
    <text evidence="2">The sequence shown here is derived from an EMBL/GenBank/DDBJ whole genome shotgun (WGS) entry which is preliminary data.</text>
</comment>
<evidence type="ECO:0000256" key="1">
    <source>
        <dbReference type="SAM" id="SignalP"/>
    </source>
</evidence>
<organism evidence="2 3">
    <name type="scientific">Neptunicoccus cionae</name>
    <dbReference type="NCBI Taxonomy" id="2035344"/>
    <lineage>
        <taxon>Bacteria</taxon>
        <taxon>Pseudomonadati</taxon>
        <taxon>Pseudomonadota</taxon>
        <taxon>Alphaproteobacteria</taxon>
        <taxon>Rhodobacterales</taxon>
        <taxon>Paracoccaceae</taxon>
        <taxon>Neptunicoccus</taxon>
    </lineage>
</organism>
<evidence type="ECO:0000313" key="2">
    <source>
        <dbReference type="EMBL" id="GGA30481.1"/>
    </source>
</evidence>
<sequence>MKTLITTTAAAAIMASVTAAHADNKDNERYDAVTPETTLNDTGVQIDDNARYDAVTPDQKLNDTSAKIQNNERYKAVTPGTEDEDVSRNYGTEFERVNGRTQDEMTRSEYLKETLR</sequence>
<proteinExistence type="predicted"/>
<accession>A0A916VSU4</accession>
<dbReference type="EMBL" id="BMKA01000007">
    <property type="protein sequence ID" value="GGA30481.1"/>
    <property type="molecule type" value="Genomic_DNA"/>
</dbReference>
<dbReference type="AlphaFoldDB" id="A0A916VSU4"/>
<reference evidence="2" key="2">
    <citation type="submission" date="2020-09" db="EMBL/GenBank/DDBJ databases">
        <authorList>
            <person name="Sun Q."/>
            <person name="Zhou Y."/>
        </authorList>
    </citation>
    <scope>NUCLEOTIDE SEQUENCE</scope>
    <source>
        <strain evidence="2">CGMCC 1.15880</strain>
    </source>
</reference>
<protein>
    <submittedName>
        <fullName evidence="2">Uncharacterized protein</fullName>
    </submittedName>
</protein>
<name>A0A916VSU4_9RHOB</name>
<evidence type="ECO:0000313" key="3">
    <source>
        <dbReference type="Proteomes" id="UP000628017"/>
    </source>
</evidence>
<feature type="signal peptide" evidence="1">
    <location>
        <begin position="1"/>
        <end position="22"/>
    </location>
</feature>